<evidence type="ECO:0000313" key="2">
    <source>
        <dbReference type="Proteomes" id="UP001163223"/>
    </source>
</evidence>
<gene>
    <name evidence="1" type="ORF">OXU80_01115</name>
</gene>
<name>A0ACD4NPQ4_9HYPH</name>
<sequence>MPNVKIFVDETLFPDRRKPLIGALESVRSMLCRELRVETAACQFAVVPVIAMADLPRANVELQILSRPERTREVLLGVCGHLRDMLESATQVSVAVRASALQAESYVVLR</sequence>
<dbReference type="Proteomes" id="UP001163223">
    <property type="component" value="Chromosome"/>
</dbReference>
<keyword evidence="2" id="KW-1185">Reference proteome</keyword>
<proteinExistence type="predicted"/>
<protein>
    <submittedName>
        <fullName evidence="1">Uncharacterized protein</fullName>
    </submittedName>
</protein>
<evidence type="ECO:0000313" key="1">
    <source>
        <dbReference type="EMBL" id="WAJ28884.1"/>
    </source>
</evidence>
<dbReference type="EMBL" id="CP113520">
    <property type="protein sequence ID" value="WAJ28884.1"/>
    <property type="molecule type" value="Genomic_DNA"/>
</dbReference>
<accession>A0ACD4NPQ4</accession>
<organism evidence="1 2">
    <name type="scientific">Antarcticirhabdus aurantiaca</name>
    <dbReference type="NCBI Taxonomy" id="2606717"/>
    <lineage>
        <taxon>Bacteria</taxon>
        <taxon>Pseudomonadati</taxon>
        <taxon>Pseudomonadota</taxon>
        <taxon>Alphaproteobacteria</taxon>
        <taxon>Hyphomicrobiales</taxon>
        <taxon>Aurantimonadaceae</taxon>
        <taxon>Antarcticirhabdus</taxon>
    </lineage>
</organism>
<reference evidence="1" key="1">
    <citation type="submission" date="2022-11" db="EMBL/GenBank/DDBJ databases">
        <title>beta-Carotene-producing bacterium, Jeongeuplla avenae sp. nov., alleviates the salt stress of Arabidopsis seedlings.</title>
        <authorList>
            <person name="Jiang L."/>
            <person name="Lee J."/>
        </authorList>
    </citation>
    <scope>NUCLEOTIDE SEQUENCE</scope>
    <source>
        <strain evidence="1">DY_R2A_6</strain>
    </source>
</reference>